<sequence>MKSYVLMIWNVIDPIYYKFTRLTYIHNGTHNDNILRVRLTRYKGKNITLSDGTPINKNDTLVKIHLHNVRLLNEMKYFKNDIKKGRFIYQHVKKSLPDLVSYIQNHSKTDEIKGIIGISMLNRGADRLGFEFISISNPFYKWLKWLAFIPICLLFNNDSIFKMMKNNISSSPKYLFMSKESLLEIYTHGAQDEVAKRKC</sequence>
<comment type="caution">
    <text evidence="2">The sequence shown here is derived from an EMBL/GenBank/DDBJ whole genome shotgun (WGS) entry which is preliminary data.</text>
</comment>
<evidence type="ECO:0000313" key="3">
    <source>
        <dbReference type="Proteomes" id="UP001291930"/>
    </source>
</evidence>
<dbReference type="EMBL" id="JAXOVW010000107">
    <property type="protein sequence ID" value="MDZ5610077.1"/>
    <property type="molecule type" value="Genomic_DNA"/>
</dbReference>
<reference evidence="3" key="1">
    <citation type="submission" date="2023-11" db="EMBL/GenBank/DDBJ databases">
        <title>Genome Sequence of Bacillus pseudomycoides stain BUPM19.</title>
        <authorList>
            <person name="Farhat A."/>
        </authorList>
    </citation>
    <scope>NUCLEOTIDE SEQUENCE [LARGE SCALE GENOMIC DNA]</scope>
    <source>
        <strain evidence="3">BUPM19</strain>
    </source>
</reference>
<protein>
    <recommendedName>
        <fullName evidence="1">YkoP-like domain-containing protein</fullName>
    </recommendedName>
</protein>
<keyword evidence="3" id="KW-1185">Reference proteome</keyword>
<name>A0ABU5K4B5_9BACI</name>
<organism evidence="2 3">
    <name type="scientific">Bacillus bingmayongensis</name>
    <dbReference type="NCBI Taxonomy" id="1150157"/>
    <lineage>
        <taxon>Bacteria</taxon>
        <taxon>Bacillati</taxon>
        <taxon>Bacillota</taxon>
        <taxon>Bacilli</taxon>
        <taxon>Bacillales</taxon>
        <taxon>Bacillaceae</taxon>
        <taxon>Bacillus</taxon>
    </lineage>
</organism>
<dbReference type="InterPro" id="IPR054467">
    <property type="entry name" value="YkoP-like_dom"/>
</dbReference>
<feature type="domain" description="YkoP-like" evidence="1">
    <location>
        <begin position="2"/>
        <end position="186"/>
    </location>
</feature>
<evidence type="ECO:0000313" key="2">
    <source>
        <dbReference type="EMBL" id="MDZ5610077.1"/>
    </source>
</evidence>
<dbReference type="Pfam" id="PF22790">
    <property type="entry name" value="YkoP"/>
    <property type="match status" value="1"/>
</dbReference>
<gene>
    <name evidence="2" type="ORF">U2I54_24250</name>
</gene>
<proteinExistence type="predicted"/>
<dbReference type="RefSeq" id="WP_374219376.1">
    <property type="nucleotide sequence ID" value="NZ_JAXOVW010000107.1"/>
</dbReference>
<evidence type="ECO:0000259" key="1">
    <source>
        <dbReference type="Pfam" id="PF22790"/>
    </source>
</evidence>
<accession>A0ABU5K4B5</accession>
<dbReference type="Proteomes" id="UP001291930">
    <property type="component" value="Unassembled WGS sequence"/>
</dbReference>